<keyword evidence="1" id="KW-1133">Transmembrane helix</keyword>
<evidence type="ECO:0000256" key="1">
    <source>
        <dbReference type="SAM" id="Phobius"/>
    </source>
</evidence>
<sequence length="100" mass="10932">MMLLHEFTLVSSTIAIVSSTTSYAAAIFILFFALATYRVHKRHVQLTAAFVFSQLIAFISVLVASLLCLLDPVYQHNQKLPSAEATFSASHSGLGAKEQE</sequence>
<organism evidence="2 3">
    <name type="scientific">Scyliorhinus torazame</name>
    <name type="common">Cloudy catshark</name>
    <name type="synonym">Catulus torazame</name>
    <dbReference type="NCBI Taxonomy" id="75743"/>
    <lineage>
        <taxon>Eukaryota</taxon>
        <taxon>Metazoa</taxon>
        <taxon>Chordata</taxon>
        <taxon>Craniata</taxon>
        <taxon>Vertebrata</taxon>
        <taxon>Chondrichthyes</taxon>
        <taxon>Elasmobranchii</taxon>
        <taxon>Galeomorphii</taxon>
        <taxon>Galeoidea</taxon>
        <taxon>Carcharhiniformes</taxon>
        <taxon>Scyliorhinidae</taxon>
        <taxon>Scyliorhinus</taxon>
    </lineage>
</organism>
<keyword evidence="1" id="KW-0812">Transmembrane</keyword>
<evidence type="ECO:0000313" key="3">
    <source>
        <dbReference type="Proteomes" id="UP000288216"/>
    </source>
</evidence>
<dbReference type="Proteomes" id="UP000288216">
    <property type="component" value="Unassembled WGS sequence"/>
</dbReference>
<reference evidence="2 3" key="1">
    <citation type="journal article" date="2018" name="Nat. Ecol. Evol.">
        <title>Shark genomes provide insights into elasmobranch evolution and the origin of vertebrates.</title>
        <authorList>
            <person name="Hara Y"/>
            <person name="Yamaguchi K"/>
            <person name="Onimaru K"/>
            <person name="Kadota M"/>
            <person name="Koyanagi M"/>
            <person name="Keeley SD"/>
            <person name="Tatsumi K"/>
            <person name="Tanaka K"/>
            <person name="Motone F"/>
            <person name="Kageyama Y"/>
            <person name="Nozu R"/>
            <person name="Adachi N"/>
            <person name="Nishimura O"/>
            <person name="Nakagawa R"/>
            <person name="Tanegashima C"/>
            <person name="Kiyatake I"/>
            <person name="Matsumoto R"/>
            <person name="Murakumo K"/>
            <person name="Nishida K"/>
            <person name="Terakita A"/>
            <person name="Kuratani S"/>
            <person name="Sato K"/>
            <person name="Hyodo S Kuraku.S."/>
        </authorList>
    </citation>
    <scope>NUCLEOTIDE SEQUENCE [LARGE SCALE GENOMIC DNA]</scope>
</reference>
<dbReference type="EMBL" id="BFAA01025269">
    <property type="protein sequence ID" value="GCB81228.1"/>
    <property type="molecule type" value="Genomic_DNA"/>
</dbReference>
<gene>
    <name evidence="2" type="ORF">scyTo_0022978</name>
</gene>
<dbReference type="AlphaFoldDB" id="A0A401Q786"/>
<name>A0A401Q786_SCYTO</name>
<keyword evidence="3" id="KW-1185">Reference proteome</keyword>
<accession>A0A401Q786</accession>
<evidence type="ECO:0000313" key="2">
    <source>
        <dbReference type="EMBL" id="GCB81228.1"/>
    </source>
</evidence>
<feature type="non-terminal residue" evidence="2">
    <location>
        <position position="1"/>
    </location>
</feature>
<proteinExistence type="predicted"/>
<comment type="caution">
    <text evidence="2">The sequence shown here is derived from an EMBL/GenBank/DDBJ whole genome shotgun (WGS) entry which is preliminary data.</text>
</comment>
<keyword evidence="1" id="KW-0472">Membrane</keyword>
<feature type="transmembrane region" description="Helical" evidence="1">
    <location>
        <begin position="46"/>
        <end position="70"/>
    </location>
</feature>
<protein>
    <submittedName>
        <fullName evidence="2">Uncharacterized protein</fullName>
    </submittedName>
</protein>
<feature type="transmembrane region" description="Helical" evidence="1">
    <location>
        <begin position="7"/>
        <end position="34"/>
    </location>
</feature>